<accession>A0A1T4XLZ1</accession>
<gene>
    <name evidence="2" type="ORF">SAMN05443428_11049</name>
</gene>
<dbReference type="OrthoDB" id="9946443at2"/>
<dbReference type="AlphaFoldDB" id="A0A1T4XLZ1"/>
<protein>
    <submittedName>
        <fullName evidence="2">Uncharacterized protein</fullName>
    </submittedName>
</protein>
<dbReference type="EMBL" id="FUYH01000010">
    <property type="protein sequence ID" value="SKA90188.1"/>
    <property type="molecule type" value="Genomic_DNA"/>
</dbReference>
<dbReference type="RefSeq" id="WP_078696581.1">
    <property type="nucleotide sequence ID" value="NZ_FUYH01000010.1"/>
</dbReference>
<evidence type="ECO:0000313" key="3">
    <source>
        <dbReference type="Proteomes" id="UP000190105"/>
    </source>
</evidence>
<keyword evidence="1" id="KW-0472">Membrane</keyword>
<keyword evidence="1" id="KW-1133">Transmembrane helix</keyword>
<proteinExistence type="predicted"/>
<feature type="transmembrane region" description="Helical" evidence="1">
    <location>
        <begin position="75"/>
        <end position="93"/>
    </location>
</feature>
<evidence type="ECO:0000313" key="2">
    <source>
        <dbReference type="EMBL" id="SKA90188.1"/>
    </source>
</evidence>
<dbReference type="Proteomes" id="UP000190105">
    <property type="component" value="Unassembled WGS sequence"/>
</dbReference>
<reference evidence="3" key="1">
    <citation type="submission" date="2017-02" db="EMBL/GenBank/DDBJ databases">
        <authorList>
            <person name="Varghese N."/>
            <person name="Submissions S."/>
        </authorList>
    </citation>
    <scope>NUCLEOTIDE SEQUENCE [LARGE SCALE GENOMIC DNA]</scope>
    <source>
        <strain evidence="3">USBA 833</strain>
    </source>
</reference>
<dbReference type="STRING" id="1147123.SAMN05443428_11049"/>
<sequence>MDFNNIFGKNFGKGNNFILILLLLLLVIPALGGSSSNPSGGNLVYFNPGVAGASTGSDGCNQFGFFNKYSSQSGLGGNVLFIILILALLLLLGSQNTRDED</sequence>
<organism evidence="2 3">
    <name type="scientific">Caloramator quimbayensis</name>
    <dbReference type="NCBI Taxonomy" id="1147123"/>
    <lineage>
        <taxon>Bacteria</taxon>
        <taxon>Bacillati</taxon>
        <taxon>Bacillota</taxon>
        <taxon>Clostridia</taxon>
        <taxon>Eubacteriales</taxon>
        <taxon>Clostridiaceae</taxon>
        <taxon>Caloramator</taxon>
    </lineage>
</organism>
<keyword evidence="3" id="KW-1185">Reference proteome</keyword>
<evidence type="ECO:0000256" key="1">
    <source>
        <dbReference type="SAM" id="Phobius"/>
    </source>
</evidence>
<name>A0A1T4XLZ1_9CLOT</name>
<keyword evidence="1" id="KW-0812">Transmembrane</keyword>